<reference evidence="2" key="1">
    <citation type="submission" date="2020-12" db="EMBL/GenBank/DDBJ databases">
        <authorList>
            <person name="Iha C."/>
        </authorList>
    </citation>
    <scope>NUCLEOTIDE SEQUENCE</scope>
</reference>
<dbReference type="Proteomes" id="UP000708148">
    <property type="component" value="Unassembled WGS sequence"/>
</dbReference>
<gene>
    <name evidence="2" type="ORF">OSTQU699_LOCUS8261</name>
</gene>
<keyword evidence="3" id="KW-1185">Reference proteome</keyword>
<sequence>MRGPPPGEPQEPWRVPAIKAHPAGASVRGATPHLRVYFVMATCADPASAATLDTLARRGSISEARQGGSCIRLKGVNGPRLDGGPSKLTPLPPPSLAGPAAHGRQPNRLAQISLKRGRMATRLSAVFVLVCALAVASRACQIHDRSGRSLLAVGLG</sequence>
<evidence type="ECO:0000313" key="2">
    <source>
        <dbReference type="EMBL" id="CAD7702904.1"/>
    </source>
</evidence>
<feature type="region of interest" description="Disordered" evidence="1">
    <location>
        <begin position="73"/>
        <end position="104"/>
    </location>
</feature>
<dbReference type="AlphaFoldDB" id="A0A8S1J6N1"/>
<accession>A0A8S1J6N1</accession>
<protein>
    <submittedName>
        <fullName evidence="2">Uncharacterized protein</fullName>
    </submittedName>
</protein>
<evidence type="ECO:0000313" key="3">
    <source>
        <dbReference type="Proteomes" id="UP000708148"/>
    </source>
</evidence>
<proteinExistence type="predicted"/>
<evidence type="ECO:0000256" key="1">
    <source>
        <dbReference type="SAM" id="MobiDB-lite"/>
    </source>
</evidence>
<dbReference type="EMBL" id="CAJHUC010001997">
    <property type="protein sequence ID" value="CAD7702904.1"/>
    <property type="molecule type" value="Genomic_DNA"/>
</dbReference>
<organism evidence="2 3">
    <name type="scientific">Ostreobium quekettii</name>
    <dbReference type="NCBI Taxonomy" id="121088"/>
    <lineage>
        <taxon>Eukaryota</taxon>
        <taxon>Viridiplantae</taxon>
        <taxon>Chlorophyta</taxon>
        <taxon>core chlorophytes</taxon>
        <taxon>Ulvophyceae</taxon>
        <taxon>TCBD clade</taxon>
        <taxon>Bryopsidales</taxon>
        <taxon>Ostreobineae</taxon>
        <taxon>Ostreobiaceae</taxon>
        <taxon>Ostreobium</taxon>
    </lineage>
</organism>
<name>A0A8S1J6N1_9CHLO</name>
<comment type="caution">
    <text evidence="2">The sequence shown here is derived from an EMBL/GenBank/DDBJ whole genome shotgun (WGS) entry which is preliminary data.</text>
</comment>